<feature type="transmembrane region" description="Helical" evidence="1">
    <location>
        <begin position="22"/>
        <end position="41"/>
    </location>
</feature>
<keyword evidence="1" id="KW-0812">Transmembrane</keyword>
<feature type="non-terminal residue" evidence="2">
    <location>
        <position position="1"/>
    </location>
</feature>
<dbReference type="OrthoDB" id="3701077at2"/>
<dbReference type="RefSeq" id="WP_152791566.1">
    <property type="nucleotide sequence ID" value="NZ_VJZE01000628.1"/>
</dbReference>
<organism evidence="2 3">
    <name type="scientific">Streptomyces phyllanthi</name>
    <dbReference type="NCBI Taxonomy" id="1803180"/>
    <lineage>
        <taxon>Bacteria</taxon>
        <taxon>Bacillati</taxon>
        <taxon>Actinomycetota</taxon>
        <taxon>Actinomycetes</taxon>
        <taxon>Kitasatosporales</taxon>
        <taxon>Streptomycetaceae</taxon>
        <taxon>Streptomyces</taxon>
    </lineage>
</organism>
<comment type="caution">
    <text evidence="2">The sequence shown here is derived from an EMBL/GenBank/DDBJ whole genome shotgun (WGS) entry which is preliminary data.</text>
</comment>
<dbReference type="Proteomes" id="UP000326979">
    <property type="component" value="Unassembled WGS sequence"/>
</dbReference>
<gene>
    <name evidence="2" type="ORF">FNH04_42410</name>
</gene>
<evidence type="ECO:0000313" key="3">
    <source>
        <dbReference type="Proteomes" id="UP000326979"/>
    </source>
</evidence>
<name>A0A5N8WII4_9ACTN</name>
<evidence type="ECO:0000256" key="1">
    <source>
        <dbReference type="SAM" id="Phobius"/>
    </source>
</evidence>
<keyword evidence="3" id="KW-1185">Reference proteome</keyword>
<evidence type="ECO:0000313" key="2">
    <source>
        <dbReference type="EMBL" id="MPY46324.1"/>
    </source>
</evidence>
<feature type="transmembrane region" description="Helical" evidence="1">
    <location>
        <begin position="62"/>
        <end position="80"/>
    </location>
</feature>
<keyword evidence="1" id="KW-1133">Transmembrane helix</keyword>
<sequence>TLAGTVAAVLAGKTALHGGPSVAGVLICTLCAALWLGFLGLAHRRISALATPRPPVLGPRHATAATLCTVALALCGAALLF</sequence>
<reference evidence="2 3" key="1">
    <citation type="submission" date="2019-07" db="EMBL/GenBank/DDBJ databases">
        <title>New species of Amycolatopsis and Streptomyces.</title>
        <authorList>
            <person name="Duangmal K."/>
            <person name="Teo W.F.A."/>
            <person name="Lipun K."/>
        </authorList>
    </citation>
    <scope>NUCLEOTIDE SEQUENCE [LARGE SCALE GENOMIC DNA]</scope>
    <source>
        <strain evidence="2 3">TISTR 2346</strain>
    </source>
</reference>
<dbReference type="EMBL" id="VJZE01000628">
    <property type="protein sequence ID" value="MPY46324.1"/>
    <property type="molecule type" value="Genomic_DNA"/>
</dbReference>
<keyword evidence="1" id="KW-0472">Membrane</keyword>
<dbReference type="AlphaFoldDB" id="A0A5N8WII4"/>
<accession>A0A5N8WII4</accession>
<proteinExistence type="predicted"/>
<protein>
    <submittedName>
        <fullName evidence="2">Uncharacterized protein</fullName>
    </submittedName>
</protein>